<dbReference type="OrthoDB" id="852207at2"/>
<organism evidence="1 2">
    <name type="scientific">Pontibacter mangrovi</name>
    <dbReference type="NCBI Taxonomy" id="2589816"/>
    <lineage>
        <taxon>Bacteria</taxon>
        <taxon>Pseudomonadati</taxon>
        <taxon>Bacteroidota</taxon>
        <taxon>Cytophagia</taxon>
        <taxon>Cytophagales</taxon>
        <taxon>Hymenobacteraceae</taxon>
        <taxon>Pontibacter</taxon>
    </lineage>
</organism>
<proteinExistence type="predicted"/>
<reference evidence="1 2" key="1">
    <citation type="submission" date="2019-06" db="EMBL/GenBank/DDBJ databases">
        <title>A novel bacterium of genus Pontibacter, isolated from marine sediment.</title>
        <authorList>
            <person name="Huang H."/>
            <person name="Mo K."/>
            <person name="Hu Y."/>
        </authorList>
    </citation>
    <scope>NUCLEOTIDE SEQUENCE [LARGE SCALE GENOMIC DNA]</scope>
    <source>
        <strain evidence="1 2">HB172049</strain>
    </source>
</reference>
<comment type="caution">
    <text evidence="1">The sequence shown here is derived from an EMBL/GenBank/DDBJ whole genome shotgun (WGS) entry which is preliminary data.</text>
</comment>
<evidence type="ECO:0000313" key="2">
    <source>
        <dbReference type="Proteomes" id="UP000316727"/>
    </source>
</evidence>
<dbReference type="RefSeq" id="WP_140619281.1">
    <property type="nucleotide sequence ID" value="NZ_VFRQ01000001.1"/>
</dbReference>
<name>A0A501WAC1_9BACT</name>
<evidence type="ECO:0008006" key="3">
    <source>
        <dbReference type="Google" id="ProtNLM"/>
    </source>
</evidence>
<gene>
    <name evidence="1" type="ORF">FJM65_03075</name>
</gene>
<dbReference type="Proteomes" id="UP000316727">
    <property type="component" value="Unassembled WGS sequence"/>
</dbReference>
<evidence type="ECO:0000313" key="1">
    <source>
        <dbReference type="EMBL" id="TPE46338.1"/>
    </source>
</evidence>
<keyword evidence="2" id="KW-1185">Reference proteome</keyword>
<dbReference type="EMBL" id="VFRQ01000001">
    <property type="protein sequence ID" value="TPE46338.1"/>
    <property type="molecule type" value="Genomic_DNA"/>
</dbReference>
<accession>A0A501WAC1</accession>
<protein>
    <recommendedName>
        <fullName evidence="3">STAS/SEC14 domain-containing protein</fullName>
    </recommendedName>
</protein>
<dbReference type="AlphaFoldDB" id="A0A501WAC1"/>
<sequence length="135" mass="15733">MLLHNDGLIDLDYDAATDVLTVRWPDIDSAANAELHYSFLRLNDTIRRYDIKKLLIDSRYNKVQVKEVEYDALMKELCEGLKSSRLMKTARLGSLDQTREPKAEKHANRLIKELQPPFAFKNFMSKPHALQWLQS</sequence>